<evidence type="ECO:0000256" key="2">
    <source>
        <dbReference type="ARBA" id="ARBA00006285"/>
    </source>
</evidence>
<dbReference type="Gene3D" id="2.60.40.290">
    <property type="match status" value="1"/>
</dbReference>
<comment type="catalytic activity">
    <reaction evidence="1">
        <text>Hydrolysis of terminal non-reducing N-acetyl-D-hexosamine residues in N-acetyl-beta-D-hexosaminides.</text>
        <dbReference type="EC" id="3.2.1.52"/>
    </reaction>
</comment>
<evidence type="ECO:0000256" key="8">
    <source>
        <dbReference type="PIRSR" id="PIRSR625705-1"/>
    </source>
</evidence>
<evidence type="ECO:0000256" key="5">
    <source>
        <dbReference type="ARBA" id="ARBA00023295"/>
    </source>
</evidence>
<dbReference type="InterPro" id="IPR013783">
    <property type="entry name" value="Ig-like_fold"/>
</dbReference>
<proteinExistence type="inferred from homology"/>
<evidence type="ECO:0000313" key="11">
    <source>
        <dbReference type="Proteomes" id="UP000664654"/>
    </source>
</evidence>
<dbReference type="InterPro" id="IPR008965">
    <property type="entry name" value="CBM2/CBM3_carb-bd_dom_sf"/>
</dbReference>
<organism evidence="10 11">
    <name type="scientific">Bowmanella dokdonensis</name>
    <dbReference type="NCBI Taxonomy" id="751969"/>
    <lineage>
        <taxon>Bacteria</taxon>
        <taxon>Pseudomonadati</taxon>
        <taxon>Pseudomonadota</taxon>
        <taxon>Gammaproteobacteria</taxon>
        <taxon>Alteromonadales</taxon>
        <taxon>Alteromonadaceae</taxon>
        <taxon>Bowmanella</taxon>
    </lineage>
</organism>
<dbReference type="Gene3D" id="3.30.379.10">
    <property type="entry name" value="Chitobiase/beta-hexosaminidase domain 2-like"/>
    <property type="match status" value="1"/>
</dbReference>
<dbReference type="PANTHER" id="PTHR22600">
    <property type="entry name" value="BETA-HEXOSAMINIDASE"/>
    <property type="match status" value="1"/>
</dbReference>
<dbReference type="EMBL" id="JAFKCV010000002">
    <property type="protein sequence ID" value="MBN7824233.1"/>
    <property type="molecule type" value="Genomic_DNA"/>
</dbReference>
<dbReference type="GO" id="GO:0005975">
    <property type="term" value="P:carbohydrate metabolic process"/>
    <property type="evidence" value="ECO:0007669"/>
    <property type="project" value="InterPro"/>
</dbReference>
<dbReference type="PRINTS" id="PR00738">
    <property type="entry name" value="GLHYDRLASE20"/>
</dbReference>
<keyword evidence="5" id="KW-0326">Glycosidase</keyword>
<dbReference type="Pfam" id="PF03173">
    <property type="entry name" value="CHB_HEX"/>
    <property type="match status" value="1"/>
</dbReference>
<sequence>MTQPSSLLSNSTGLTRSLQAMLICAAALPLQAIALDQQQLDHLAHNLQVSYKLVDNFETHCEDGQTKGNCYLANLTLSMPEDFAATDWQLYFSHPRPIDWEGSTEFDISHINGDLHRLTPTAEFSGFSGKTLVVPLKAAHAFVSESDIMPNYYLVSEGLAPRVIESTKEQRDEQSDLIAVAHVEPFILPKQYLRSPDDSVAQADAAYLYQYHQTLHPQQSSNADESNPTRIIPSISDAAPNGHWLDLSKGVELPQDPELAFATGQLQQAGIQHSPQGIPLTLSFSDRLAPEAYSLQITDKGIDIHAGSKTGQLYALISLWALLDKPGLKVHTGSYQDAPRFAFRGLHLDVARNFHSKEMVLRLLDQMALVKLNKLHLHLADDEGWRLQIPGLPELTEIGAYRCHDPDERRCLLPQLGSGPHRDTQVNGYYSVQDYKDILKYAKARHIEVIPSLDMPGHSRAAVRAMQARYQHYMEQEDAGKARQYLLTDPDDSTVYQSIQYYHDNTLNPCLDSTYTFVEKVLREIKQMHQQAGLPLSRYHIGADETAGAWKASPACQKLMARENIAEAEHLTAYFVEKVTGIVNQMGIMAGAWSDGLSHVEPDKLSPRIQANIWDTLYSQGHNRAHDFANRGWDTVLSLPDVLYFDFPATADPKEPGYYWGSRSTDTFQVFQFMPDNLPAHAELWPDRLGQPYAAKDTTPLAEDAGITGIQGQLWSETVRHDSQAEYMLYPRLFALAERAWHRADWELDYVAGREYGPKTSHFAPSARTAQLQDWQGFVRQLASETLPRLAADEIMFRLPPPGGKIEEGKLYANALWPALQIEYRTDQGPWQSYQSPVSVRGEVEIRARLPGFKRSSRILRVASHAK</sequence>
<dbReference type="RefSeq" id="WP_206572359.1">
    <property type="nucleotide sequence ID" value="NZ_JAFKCV010000002.1"/>
</dbReference>
<dbReference type="SUPFAM" id="SSF51445">
    <property type="entry name" value="(Trans)glycosidases"/>
    <property type="match status" value="1"/>
</dbReference>
<dbReference type="Pfam" id="PF02838">
    <property type="entry name" value="Glyco_hydro_20b"/>
    <property type="match status" value="1"/>
</dbReference>
<evidence type="ECO:0000256" key="3">
    <source>
        <dbReference type="ARBA" id="ARBA00012663"/>
    </source>
</evidence>
<dbReference type="PANTHER" id="PTHR22600:SF57">
    <property type="entry name" value="BETA-N-ACETYLHEXOSAMINIDASE"/>
    <property type="match status" value="1"/>
</dbReference>
<dbReference type="Gene3D" id="3.20.20.80">
    <property type="entry name" value="Glycosidases"/>
    <property type="match status" value="1"/>
</dbReference>
<evidence type="ECO:0000256" key="7">
    <source>
        <dbReference type="ARBA" id="ARBA00033000"/>
    </source>
</evidence>
<dbReference type="InterPro" id="IPR004867">
    <property type="entry name" value="CHB_C_dom"/>
</dbReference>
<dbReference type="InterPro" id="IPR015882">
    <property type="entry name" value="HEX_bac_N"/>
</dbReference>
<keyword evidence="4" id="KW-0378">Hydrolase</keyword>
<evidence type="ECO:0000256" key="1">
    <source>
        <dbReference type="ARBA" id="ARBA00001231"/>
    </source>
</evidence>
<dbReference type="SUPFAM" id="SSF49384">
    <property type="entry name" value="Carbohydrate-binding domain"/>
    <property type="match status" value="1"/>
</dbReference>
<dbReference type="InterPro" id="IPR025705">
    <property type="entry name" value="Beta_hexosaminidase_sua/sub"/>
</dbReference>
<dbReference type="InterPro" id="IPR015883">
    <property type="entry name" value="Glyco_hydro_20_cat"/>
</dbReference>
<dbReference type="CDD" id="cd02847">
    <property type="entry name" value="E_set_Chitobiase_C"/>
    <property type="match status" value="1"/>
</dbReference>
<dbReference type="SUPFAM" id="SSF81296">
    <property type="entry name" value="E set domains"/>
    <property type="match status" value="1"/>
</dbReference>
<dbReference type="Pfam" id="PF03174">
    <property type="entry name" value="CHB_HEX_C"/>
    <property type="match status" value="1"/>
</dbReference>
<evidence type="ECO:0000256" key="6">
    <source>
        <dbReference type="ARBA" id="ARBA00030512"/>
    </source>
</evidence>
<dbReference type="GO" id="GO:0016020">
    <property type="term" value="C:membrane"/>
    <property type="evidence" value="ECO:0007669"/>
    <property type="project" value="TreeGrafter"/>
</dbReference>
<dbReference type="InterPro" id="IPR017853">
    <property type="entry name" value="GH"/>
</dbReference>
<name>A0A939ILH9_9ALTE</name>
<dbReference type="EC" id="3.2.1.52" evidence="3"/>
<dbReference type="SUPFAM" id="SSF55545">
    <property type="entry name" value="beta-N-acetylhexosaminidase-like domain"/>
    <property type="match status" value="1"/>
</dbReference>
<gene>
    <name evidence="10" type="ORF">J0A66_03235</name>
</gene>
<evidence type="ECO:0000259" key="9">
    <source>
        <dbReference type="SMART" id="SM01081"/>
    </source>
</evidence>
<dbReference type="InterPro" id="IPR014756">
    <property type="entry name" value="Ig_E-set"/>
</dbReference>
<reference evidence="10" key="1">
    <citation type="submission" date="2021-03" db="EMBL/GenBank/DDBJ databases">
        <title>novel species isolated from a fishpond in China.</title>
        <authorList>
            <person name="Lu H."/>
            <person name="Cai Z."/>
        </authorList>
    </citation>
    <scope>NUCLEOTIDE SEQUENCE</scope>
    <source>
        <strain evidence="10">JCM 30855</strain>
    </source>
</reference>
<accession>A0A939ILH9</accession>
<protein>
    <recommendedName>
        <fullName evidence="3">beta-N-acetylhexosaminidase</fullName>
        <ecNumber evidence="3">3.2.1.52</ecNumber>
    </recommendedName>
    <alternativeName>
        <fullName evidence="6">Beta-N-acetylhexosaminidase</fullName>
    </alternativeName>
    <alternativeName>
        <fullName evidence="7">N-acetyl-beta-glucosaminidase</fullName>
    </alternativeName>
</protein>
<dbReference type="GO" id="GO:0030203">
    <property type="term" value="P:glycosaminoglycan metabolic process"/>
    <property type="evidence" value="ECO:0007669"/>
    <property type="project" value="TreeGrafter"/>
</dbReference>
<feature type="domain" description="Chitobiase/beta-hexosaminidases N-terminal" evidence="9">
    <location>
        <begin position="45"/>
        <end position="207"/>
    </location>
</feature>
<comment type="caution">
    <text evidence="10">The sequence shown here is derived from an EMBL/GenBank/DDBJ whole genome shotgun (WGS) entry which is preliminary data.</text>
</comment>
<evidence type="ECO:0000313" key="10">
    <source>
        <dbReference type="EMBL" id="MBN7824233.1"/>
    </source>
</evidence>
<dbReference type="InterPro" id="IPR029018">
    <property type="entry name" value="Hex-like_dom2"/>
</dbReference>
<dbReference type="GO" id="GO:0004563">
    <property type="term" value="F:beta-N-acetylhexosaminidase activity"/>
    <property type="evidence" value="ECO:0007669"/>
    <property type="project" value="UniProtKB-EC"/>
</dbReference>
<dbReference type="SMART" id="SM01081">
    <property type="entry name" value="CHB_HEX"/>
    <property type="match status" value="1"/>
</dbReference>
<dbReference type="InterPro" id="IPR012291">
    <property type="entry name" value="CBM2_carb-bd_dom_sf"/>
</dbReference>
<dbReference type="Pfam" id="PF00728">
    <property type="entry name" value="Glyco_hydro_20"/>
    <property type="match status" value="1"/>
</dbReference>
<evidence type="ECO:0000256" key="4">
    <source>
        <dbReference type="ARBA" id="ARBA00022801"/>
    </source>
</evidence>
<comment type="similarity">
    <text evidence="2">Belongs to the glycosyl hydrolase 20 family.</text>
</comment>
<keyword evidence="11" id="KW-1185">Reference proteome</keyword>
<dbReference type="Gene3D" id="2.60.40.10">
    <property type="entry name" value="Immunoglobulins"/>
    <property type="match status" value="1"/>
</dbReference>
<feature type="active site" description="Proton donor" evidence="8">
    <location>
        <position position="545"/>
    </location>
</feature>
<dbReference type="InterPro" id="IPR004866">
    <property type="entry name" value="CHB/HEX_N_dom"/>
</dbReference>
<dbReference type="GO" id="GO:0030247">
    <property type="term" value="F:polysaccharide binding"/>
    <property type="evidence" value="ECO:0007669"/>
    <property type="project" value="InterPro"/>
</dbReference>
<dbReference type="AlphaFoldDB" id="A0A939ILH9"/>
<dbReference type="Proteomes" id="UP000664654">
    <property type="component" value="Unassembled WGS sequence"/>
</dbReference>
<dbReference type="CDD" id="cd06569">
    <property type="entry name" value="GH20_Sm-chitobiase-like"/>
    <property type="match status" value="1"/>
</dbReference>